<accession>A0ACA7P781</accession>
<sequence>MLANAANGYEALLSSNLDALLSAFAPAGAPAAGVQAATPQ</sequence>
<name>A0ACA7P781_9PSED</name>
<proteinExistence type="predicted"/>
<gene>
    <name evidence="1" type="ORF">U771_16470</name>
</gene>
<dbReference type="EMBL" id="CP006852">
    <property type="protein sequence ID" value="AHC35813.1"/>
    <property type="molecule type" value="Genomic_DNA"/>
</dbReference>
<dbReference type="Proteomes" id="UP000018725">
    <property type="component" value="Chromosome"/>
</dbReference>
<protein>
    <submittedName>
        <fullName evidence="1">Uncharacterized protein</fullName>
    </submittedName>
</protein>
<evidence type="ECO:0000313" key="1">
    <source>
        <dbReference type="EMBL" id="AHC35813.1"/>
    </source>
</evidence>
<evidence type="ECO:0000313" key="2">
    <source>
        <dbReference type="Proteomes" id="UP000018725"/>
    </source>
</evidence>
<keyword evidence="2" id="KW-1185">Reference proteome</keyword>
<organism evidence="1 2">
    <name type="scientific">Pseudomonas gorinensis</name>
    <dbReference type="NCBI Taxonomy" id="3240790"/>
    <lineage>
        <taxon>Bacteria</taxon>
        <taxon>Pseudomonadati</taxon>
        <taxon>Pseudomonadota</taxon>
        <taxon>Gammaproteobacteria</taxon>
        <taxon>Pseudomonadales</taxon>
        <taxon>Pseudomonadaceae</taxon>
        <taxon>Pseudomonas</taxon>
    </lineage>
</organism>
<reference evidence="1 2" key="1">
    <citation type="journal article" date="2014" name="Genome Announc.">
        <title>Complete Genome Sequence of Pseudomonas sp. Strain TKP, Isolated from a gamma-Hexachlorocyclohexane-Degrading Mixed Culture.</title>
        <authorList>
            <person name="Ohtsubo Y."/>
            <person name="Kishida K."/>
            <person name="Sato T."/>
            <person name="Tabata M."/>
            <person name="Kawasumi T."/>
            <person name="Ogura Y."/>
            <person name="Hayashi T."/>
            <person name="Tsuda M."/>
            <person name="Nagata Y."/>
        </authorList>
    </citation>
    <scope>NUCLEOTIDE SEQUENCE [LARGE SCALE GENOMIC DNA]</scope>
    <source>
        <strain evidence="1 2">TKP</strain>
    </source>
</reference>